<evidence type="ECO:0000313" key="3">
    <source>
        <dbReference type="Proteomes" id="UP000887568"/>
    </source>
</evidence>
<dbReference type="InterPro" id="IPR058913">
    <property type="entry name" value="Integrase_dom_put"/>
</dbReference>
<name>A0A914B867_PATMI</name>
<dbReference type="OMA" id="KEWSHAT"/>
<proteinExistence type="predicted"/>
<dbReference type="RefSeq" id="XP_038072015.1">
    <property type="nucleotide sequence ID" value="XM_038216087.1"/>
</dbReference>
<dbReference type="InterPro" id="IPR012337">
    <property type="entry name" value="RNaseH-like_sf"/>
</dbReference>
<dbReference type="OrthoDB" id="6095294at2759"/>
<evidence type="ECO:0000259" key="1">
    <source>
        <dbReference type="Pfam" id="PF24764"/>
    </source>
</evidence>
<sequence length="299" mass="34922">MDSLESELQGSGHNLGCRGMGRRLLSRYSINIPRHIILEGQRMLDPLGVELRRRHRLRRRSYVNKGPNYAIHVDQHDKLKVYGFAVHGAIDGFSRRLLWLKVAYTNNDPRVVASYFLDFLRELEGVPRCIQMDRGTENVLIEDIQVAFHSEYNDANDYCVIKSTSPHNQRIERFWMTLFAMMENYWVDTFRLLVDGGTLDCTSPLHVECLRFCFNQMIQCELDDVRIEWNQHRTRASPNVALPGKPDIMYFLPVLYDTHDYRIPVPLEDIIAVKEEFTTPPPRKGCSSTDMEDHSEWCK</sequence>
<dbReference type="Proteomes" id="UP000887568">
    <property type="component" value="Unplaced"/>
</dbReference>
<keyword evidence="3" id="KW-1185">Reference proteome</keyword>
<accession>A0A914B867</accession>
<reference evidence="2" key="1">
    <citation type="submission" date="2022-11" db="UniProtKB">
        <authorList>
            <consortium name="EnsemblMetazoa"/>
        </authorList>
    </citation>
    <scope>IDENTIFICATION</scope>
</reference>
<evidence type="ECO:0000313" key="2">
    <source>
        <dbReference type="EnsemblMetazoa" id="XP_038072015.1"/>
    </source>
</evidence>
<dbReference type="SUPFAM" id="SSF53098">
    <property type="entry name" value="Ribonuclease H-like"/>
    <property type="match status" value="1"/>
</dbReference>
<dbReference type="PANTHER" id="PTHR46791">
    <property type="entry name" value="EXPRESSED PROTEIN"/>
    <property type="match status" value="1"/>
</dbReference>
<organism evidence="2 3">
    <name type="scientific">Patiria miniata</name>
    <name type="common">Bat star</name>
    <name type="synonym">Asterina miniata</name>
    <dbReference type="NCBI Taxonomy" id="46514"/>
    <lineage>
        <taxon>Eukaryota</taxon>
        <taxon>Metazoa</taxon>
        <taxon>Echinodermata</taxon>
        <taxon>Eleutherozoa</taxon>
        <taxon>Asterozoa</taxon>
        <taxon>Asteroidea</taxon>
        <taxon>Valvatacea</taxon>
        <taxon>Valvatida</taxon>
        <taxon>Asterinidae</taxon>
        <taxon>Patiria</taxon>
    </lineage>
</organism>
<feature type="domain" description="Integrase core" evidence="1">
    <location>
        <begin position="64"/>
        <end position="238"/>
    </location>
</feature>
<dbReference type="PANTHER" id="PTHR46791:SF13">
    <property type="entry name" value="CLR5 DOMAIN-CONTAINING PROTEIN"/>
    <property type="match status" value="1"/>
</dbReference>
<dbReference type="Pfam" id="PF24764">
    <property type="entry name" value="rva_4"/>
    <property type="match status" value="1"/>
</dbReference>
<protein>
    <recommendedName>
        <fullName evidence="1">Integrase core domain-containing protein</fullName>
    </recommendedName>
</protein>
<dbReference type="AlphaFoldDB" id="A0A914B867"/>
<dbReference type="GeneID" id="119740708"/>
<dbReference type="EnsemblMetazoa" id="XM_038216087.1">
    <property type="protein sequence ID" value="XP_038072015.1"/>
    <property type="gene ID" value="LOC119740708"/>
</dbReference>